<reference evidence="5 6" key="2">
    <citation type="journal article" date="2017" name="Sci. Rep.">
        <title>A mobile pathogenicity chromosome in Fusarium oxysporum for infection of multiple cucurbit species.</title>
        <authorList>
            <person name="van Dam P."/>
            <person name="Fokkens L."/>
            <person name="Ayukawa Y."/>
            <person name="van der Gragt M."/>
            <person name="Ter Horst A."/>
            <person name="Brankovics B."/>
            <person name="Houterman P.M."/>
            <person name="Arie T."/>
            <person name="Rep M."/>
        </authorList>
    </citation>
    <scope>NUCLEOTIDE SEQUENCE [LARGE SCALE GENOMIC DNA]</scope>
    <source>
        <strain evidence="5 6">Forc016</strain>
    </source>
</reference>
<dbReference type="Pfam" id="PF08553">
    <property type="entry name" value="VID27"/>
    <property type="match status" value="1"/>
</dbReference>
<dbReference type="AlphaFoldDB" id="A0A2H3FS29"/>
<accession>A0A2H3FS29</accession>
<dbReference type="SUPFAM" id="SSF50978">
    <property type="entry name" value="WD40 repeat-like"/>
    <property type="match status" value="1"/>
</dbReference>
<organism evidence="5 6">
    <name type="scientific">Fusarium oxysporum f. sp. radicis-cucumerinum</name>
    <dbReference type="NCBI Taxonomy" id="327505"/>
    <lineage>
        <taxon>Eukaryota</taxon>
        <taxon>Fungi</taxon>
        <taxon>Dikarya</taxon>
        <taxon>Ascomycota</taxon>
        <taxon>Pezizomycotina</taxon>
        <taxon>Sordariomycetes</taxon>
        <taxon>Hypocreomycetidae</taxon>
        <taxon>Hypocreales</taxon>
        <taxon>Nectriaceae</taxon>
        <taxon>Fusarium</taxon>
        <taxon>Fusarium oxysporum species complex</taxon>
    </lineage>
</organism>
<evidence type="ECO:0000313" key="6">
    <source>
        <dbReference type="Proteomes" id="UP000219602"/>
    </source>
</evidence>
<dbReference type="GO" id="GO:0005634">
    <property type="term" value="C:nucleus"/>
    <property type="evidence" value="ECO:0007669"/>
    <property type="project" value="TreeGrafter"/>
</dbReference>
<dbReference type="InterPro" id="IPR036322">
    <property type="entry name" value="WD40_repeat_dom_sf"/>
</dbReference>
<dbReference type="GO" id="GO:0005737">
    <property type="term" value="C:cytoplasm"/>
    <property type="evidence" value="ECO:0007669"/>
    <property type="project" value="TreeGrafter"/>
</dbReference>
<evidence type="ECO:0000259" key="2">
    <source>
        <dbReference type="Pfam" id="PF08553"/>
    </source>
</evidence>
<comment type="caution">
    <text evidence="5">The sequence shown here is derived from an EMBL/GenBank/DDBJ whole genome shotgun (WGS) entry which is preliminary data.</text>
</comment>
<dbReference type="InterPro" id="IPR013863">
    <property type="entry name" value="VID27_C"/>
</dbReference>
<dbReference type="InterPro" id="IPR040979">
    <property type="entry name" value="Vid27_N"/>
</dbReference>
<dbReference type="EMBL" id="MABQ02000013">
    <property type="protein sequence ID" value="PCD21496.1"/>
    <property type="molecule type" value="Genomic_DNA"/>
</dbReference>
<feature type="domain" description="Vid27 N-terminal" evidence="4">
    <location>
        <begin position="1"/>
        <end position="173"/>
    </location>
</feature>
<dbReference type="InterPro" id="IPR040458">
    <property type="entry name" value="Vid27"/>
</dbReference>
<dbReference type="InterPro" id="IPR040768">
    <property type="entry name" value="Vid27_PH"/>
</dbReference>
<feature type="domain" description="Vid27 PH-like" evidence="3">
    <location>
        <begin position="231"/>
        <end position="334"/>
    </location>
</feature>
<evidence type="ECO:0000313" key="5">
    <source>
        <dbReference type="EMBL" id="PCD21496.1"/>
    </source>
</evidence>
<dbReference type="Pfam" id="PF17748">
    <property type="entry name" value="VID27_N"/>
    <property type="match status" value="1"/>
</dbReference>
<proteinExistence type="predicted"/>
<feature type="domain" description="Vacuolar import/degradation Vid27 C-terminal" evidence="2">
    <location>
        <begin position="377"/>
        <end position="725"/>
    </location>
</feature>
<dbReference type="PANTHER" id="PTHR31913:SF0">
    <property type="entry name" value="VACUOLAR IMPORT AND DEGRADATION PROTEIN 27"/>
    <property type="match status" value="1"/>
</dbReference>
<feature type="region of interest" description="Disordered" evidence="1">
    <location>
        <begin position="199"/>
        <end position="222"/>
    </location>
</feature>
<evidence type="ECO:0000259" key="4">
    <source>
        <dbReference type="Pfam" id="PF17748"/>
    </source>
</evidence>
<dbReference type="Proteomes" id="UP000219602">
    <property type="component" value="Unassembled WGS sequence"/>
</dbReference>
<evidence type="ECO:0008006" key="7">
    <source>
        <dbReference type="Google" id="ProtNLM"/>
    </source>
</evidence>
<evidence type="ECO:0000256" key="1">
    <source>
        <dbReference type="SAM" id="MobiDB-lite"/>
    </source>
</evidence>
<dbReference type="PANTHER" id="PTHR31913">
    <property type="entry name" value="VACUOLAR IMPORT AND DEGRADATION PROTEIN 27"/>
    <property type="match status" value="1"/>
</dbReference>
<reference evidence="5 6" key="1">
    <citation type="journal article" date="2016" name="Environ. Microbiol.">
        <title>Effector profiles distinguish formae speciales of Fusarium oxysporum.</title>
        <authorList>
            <person name="van Dam P."/>
            <person name="Fokkens L."/>
            <person name="Schmidt S.M."/>
            <person name="Linmans J.H."/>
            <person name="Kistler H.C."/>
            <person name="Ma L.J."/>
            <person name="Rep M."/>
        </authorList>
    </citation>
    <scope>NUCLEOTIDE SEQUENCE [LARGE SCALE GENOMIC DNA]</scope>
    <source>
        <strain evidence="5 6">Forc016</strain>
    </source>
</reference>
<protein>
    <recommendedName>
        <fullName evidence="7">Vacuolar import and degradation protein 27</fullName>
    </recommendedName>
</protein>
<evidence type="ECO:0000259" key="3">
    <source>
        <dbReference type="Pfam" id="PF17747"/>
    </source>
</evidence>
<sequence>MFALRKFSGLIVGHGTRETLSELPHGQLHLIRPLSSRGYSQLVFRDSAIYVLPGRQRFQYQLIVKRAKGIFEETGAHLLAEEEGEFVLENGEKTFLLDESLIFGFEIRESGDKVLTWKDPISRPDDIFQFICDSSIALEEIQQFVRVAQQCQCEHRYRTTDSHVAASDLAQFELEQAELLSFIDPPERHTQDLHFGSADHTRDESATSYTTEQEPVAVSQEEGYKTDVPQVYAQISGELYRFVPERRHFSLFDDSVVASFLDIGDGKCWLQIEGRDRVYVETQVAVTLNPVFDFNSLSFVFNYSSSGGHSQSCLLRPKDRSTLETLQELIMRAIGEDKQRIQCTPTQDGEPGYVLSALDDLTLGGASSLREDAHGEYNSQLAVGYKHDRSFVVRGSKIGVFRHLPDNGIEFATTISKVQTIAGQLMKPSKVLLHSEDRHLILQDEIQPNKLHCMDLERGKVIDEWKIHDDDPVVAFTPETKFAQMSSQQTFLGISNNSLYRVDPRLPGNKIVNSERQQYASRTDFSALATTEKGYIAVASHKGDVRLFDRLGIRAKTQLPSLGDPITAIDVTANGRWILCTTKNYLLLIDAQQKSGQNESKLGFEKAFPANDKPQPRRLALTPEHVAQYHRETSKPIEFTPAKFNTNQQAEETSIITATGPYLVEWNLRRIFQGSKIAYEMKRCAEDVKAEEFKHGSDKAVLVALSNGVDMTTVQSGRTSTRERFLWDSGEALSAISCLGHGKYKLGKKDIVDSPY</sequence>
<gene>
    <name evidence="5" type="ORF">AU210_016458</name>
</gene>
<dbReference type="Pfam" id="PF17747">
    <property type="entry name" value="VID27_PH"/>
    <property type="match status" value="1"/>
</dbReference>
<name>A0A2H3FS29_FUSOX</name>